<evidence type="ECO:0000259" key="4">
    <source>
        <dbReference type="PROSITE" id="PS51891"/>
    </source>
</evidence>
<gene>
    <name evidence="5" type="ORF">BDY17DRAFT_307875</name>
</gene>
<dbReference type="Gene3D" id="2.170.150.70">
    <property type="match status" value="1"/>
</dbReference>
<sequence>MATTDAVSLKSTCHCGAISLTVTRMPEMINECQCTICRRYAAAWAYYYSNEIDFQQKGKTKTYVWGDGDLEFHFCETCGCVVYWWRILAGADGIHEVGINSRNMNPMEVLLVERRIQYDTLVGAIRDGSLKHPDDIAKYV</sequence>
<name>A0A6A6Q1M3_9PEZI</name>
<dbReference type="SUPFAM" id="SSF51316">
    <property type="entry name" value="Mss4-like"/>
    <property type="match status" value="1"/>
</dbReference>
<evidence type="ECO:0000256" key="3">
    <source>
        <dbReference type="ARBA" id="ARBA00022833"/>
    </source>
</evidence>
<accession>A0A6A6Q1M3</accession>
<dbReference type="Pfam" id="PF04828">
    <property type="entry name" value="GFA"/>
    <property type="match status" value="1"/>
</dbReference>
<dbReference type="InterPro" id="IPR052355">
    <property type="entry name" value="CENP-V-like"/>
</dbReference>
<evidence type="ECO:0000256" key="2">
    <source>
        <dbReference type="ARBA" id="ARBA00022723"/>
    </source>
</evidence>
<evidence type="ECO:0000313" key="5">
    <source>
        <dbReference type="EMBL" id="KAF2486388.1"/>
    </source>
</evidence>
<reference evidence="5" key="1">
    <citation type="journal article" date="2020" name="Stud. Mycol.">
        <title>101 Dothideomycetes genomes: a test case for predicting lifestyles and emergence of pathogens.</title>
        <authorList>
            <person name="Haridas S."/>
            <person name="Albert R."/>
            <person name="Binder M."/>
            <person name="Bloem J."/>
            <person name="Labutti K."/>
            <person name="Salamov A."/>
            <person name="Andreopoulos B."/>
            <person name="Baker S."/>
            <person name="Barry K."/>
            <person name="Bills G."/>
            <person name="Bluhm B."/>
            <person name="Cannon C."/>
            <person name="Castanera R."/>
            <person name="Culley D."/>
            <person name="Daum C."/>
            <person name="Ezra D."/>
            <person name="Gonzalez J."/>
            <person name="Henrissat B."/>
            <person name="Kuo A."/>
            <person name="Liang C."/>
            <person name="Lipzen A."/>
            <person name="Lutzoni F."/>
            <person name="Magnuson J."/>
            <person name="Mondo S."/>
            <person name="Nolan M."/>
            <person name="Ohm R."/>
            <person name="Pangilinan J."/>
            <person name="Park H.-J."/>
            <person name="Ramirez L."/>
            <person name="Alfaro M."/>
            <person name="Sun H."/>
            <person name="Tritt A."/>
            <person name="Yoshinaga Y."/>
            <person name="Zwiers L.-H."/>
            <person name="Turgeon B."/>
            <person name="Goodwin S."/>
            <person name="Spatafora J."/>
            <person name="Crous P."/>
            <person name="Grigoriev I."/>
        </authorList>
    </citation>
    <scope>NUCLEOTIDE SEQUENCE</scope>
    <source>
        <strain evidence="5">CBS 113389</strain>
    </source>
</reference>
<dbReference type="AlphaFoldDB" id="A0A6A6Q1M3"/>
<dbReference type="PANTHER" id="PTHR28620">
    <property type="entry name" value="CENTROMERE PROTEIN V"/>
    <property type="match status" value="1"/>
</dbReference>
<keyword evidence="2" id="KW-0479">Metal-binding</keyword>
<dbReference type="RefSeq" id="XP_033592957.1">
    <property type="nucleotide sequence ID" value="XM_033735149.1"/>
</dbReference>
<keyword evidence="6" id="KW-1185">Reference proteome</keyword>
<dbReference type="GeneID" id="54476151"/>
<dbReference type="EMBL" id="MU001632">
    <property type="protein sequence ID" value="KAF2486388.1"/>
    <property type="molecule type" value="Genomic_DNA"/>
</dbReference>
<dbReference type="OrthoDB" id="2993351at2759"/>
<dbReference type="PROSITE" id="PS51891">
    <property type="entry name" value="CENP_V_GFA"/>
    <property type="match status" value="1"/>
</dbReference>
<evidence type="ECO:0000313" key="6">
    <source>
        <dbReference type="Proteomes" id="UP000799767"/>
    </source>
</evidence>
<dbReference type="InterPro" id="IPR006913">
    <property type="entry name" value="CENP-V/GFA"/>
</dbReference>
<organism evidence="5 6">
    <name type="scientific">Neohortaea acidophila</name>
    <dbReference type="NCBI Taxonomy" id="245834"/>
    <lineage>
        <taxon>Eukaryota</taxon>
        <taxon>Fungi</taxon>
        <taxon>Dikarya</taxon>
        <taxon>Ascomycota</taxon>
        <taxon>Pezizomycotina</taxon>
        <taxon>Dothideomycetes</taxon>
        <taxon>Dothideomycetidae</taxon>
        <taxon>Mycosphaerellales</taxon>
        <taxon>Teratosphaeriaceae</taxon>
        <taxon>Neohortaea</taxon>
    </lineage>
</organism>
<evidence type="ECO:0000256" key="1">
    <source>
        <dbReference type="ARBA" id="ARBA00005495"/>
    </source>
</evidence>
<proteinExistence type="inferred from homology"/>
<protein>
    <submittedName>
        <fullName evidence="5">Glutathione-dependent formaldehyde-activating protein</fullName>
    </submittedName>
</protein>
<feature type="domain" description="CENP-V/GFA" evidence="4">
    <location>
        <begin position="9"/>
        <end position="119"/>
    </location>
</feature>
<dbReference type="PANTHER" id="PTHR28620:SF1">
    <property type="entry name" value="CENP-V_GFA DOMAIN-CONTAINING PROTEIN"/>
    <property type="match status" value="1"/>
</dbReference>
<dbReference type="Proteomes" id="UP000799767">
    <property type="component" value="Unassembled WGS sequence"/>
</dbReference>
<dbReference type="GO" id="GO:0016846">
    <property type="term" value="F:carbon-sulfur lyase activity"/>
    <property type="evidence" value="ECO:0007669"/>
    <property type="project" value="InterPro"/>
</dbReference>
<keyword evidence="3" id="KW-0862">Zinc</keyword>
<dbReference type="GO" id="GO:0046872">
    <property type="term" value="F:metal ion binding"/>
    <property type="evidence" value="ECO:0007669"/>
    <property type="project" value="UniProtKB-KW"/>
</dbReference>
<comment type="similarity">
    <text evidence="1">Belongs to the Gfa family.</text>
</comment>
<dbReference type="InterPro" id="IPR011057">
    <property type="entry name" value="Mss4-like_sf"/>
</dbReference>